<gene>
    <name evidence="3" type="ORF">SAMN05444394_3289</name>
</gene>
<dbReference type="AlphaFoldDB" id="A0A1N6GJ13"/>
<sequence>MKSLSYLITLFCFLLFSCGNQETQTDPIQNEIAAIENGLISPFVVKGDSIQTMNIYERMEHYHVPGVSIAVVKDGKLHWAKGYGIANTATGDSVTIETIFQAGSISKPLAALGALKLVQEGKMDLNEDINTYLKGWQVPENKFTETEKVTLERLLTHTAGMTVHGFPGYTQTDTFPDIITVLEGKGNTPTIFVDTIPGSIWRYSGGGYTVMEKAVEDVSGQPLDVFLAENVLESIGMNHSTFGQPLPQNHQVNFSAAYDSDGKLIEGLYHNYPEQAAAGLWTTPSDLAKYYLEIQAIRSGKTDGVLSKELIDQMLTEHKNRWGLGPALGERDGKVVFAHGGKNAGFSNDMMGYADQGDAIIVMTSADGGVRLMSEIMRGISHYYDMNLRNPGEVELADLSQEQLEHLAGSYQLDRPLNGIENYVVEVSVQGKNIFVYDPNNGDENLLSPTSETDFVDLSTGDRVKFQPSENPVGMLWGGSFQFYKVEE</sequence>
<dbReference type="PANTHER" id="PTHR46825">
    <property type="entry name" value="D-ALANYL-D-ALANINE-CARBOXYPEPTIDASE/ENDOPEPTIDASE AMPH"/>
    <property type="match status" value="1"/>
</dbReference>
<dbReference type="STRING" id="226505.SAMN05444394_3289"/>
<dbReference type="RefSeq" id="WP_074226038.1">
    <property type="nucleotide sequence ID" value="NZ_FSRC01000002.1"/>
</dbReference>
<evidence type="ECO:0000313" key="3">
    <source>
        <dbReference type="EMBL" id="SIO07471.1"/>
    </source>
</evidence>
<feature type="signal peptide" evidence="1">
    <location>
        <begin position="1"/>
        <end position="22"/>
    </location>
</feature>
<dbReference type="InterPro" id="IPR050491">
    <property type="entry name" value="AmpC-like"/>
</dbReference>
<dbReference type="Pfam" id="PF00144">
    <property type="entry name" value="Beta-lactamase"/>
    <property type="match status" value="1"/>
</dbReference>
<dbReference type="Gene3D" id="3.40.710.10">
    <property type="entry name" value="DD-peptidase/beta-lactamase superfamily"/>
    <property type="match status" value="1"/>
</dbReference>
<feature type="chain" id="PRO_5009936195" evidence="1">
    <location>
        <begin position="23"/>
        <end position="488"/>
    </location>
</feature>
<organism evidence="3 4">
    <name type="scientific">Algoriphagus halophilus</name>
    <dbReference type="NCBI Taxonomy" id="226505"/>
    <lineage>
        <taxon>Bacteria</taxon>
        <taxon>Pseudomonadati</taxon>
        <taxon>Bacteroidota</taxon>
        <taxon>Cytophagia</taxon>
        <taxon>Cytophagales</taxon>
        <taxon>Cyclobacteriaceae</taxon>
        <taxon>Algoriphagus</taxon>
    </lineage>
</organism>
<dbReference type="PANTHER" id="PTHR46825:SF12">
    <property type="entry name" value="PENICILLIN-BINDING PROTEIN 4"/>
    <property type="match status" value="1"/>
</dbReference>
<dbReference type="EMBL" id="FSRC01000002">
    <property type="protein sequence ID" value="SIO07471.1"/>
    <property type="molecule type" value="Genomic_DNA"/>
</dbReference>
<proteinExistence type="predicted"/>
<dbReference type="InterPro" id="IPR001466">
    <property type="entry name" value="Beta-lactam-related"/>
</dbReference>
<dbReference type="OrthoDB" id="9797709at2"/>
<keyword evidence="1" id="KW-0732">Signal</keyword>
<dbReference type="SUPFAM" id="SSF56601">
    <property type="entry name" value="beta-lactamase/transpeptidase-like"/>
    <property type="match status" value="1"/>
</dbReference>
<evidence type="ECO:0000256" key="1">
    <source>
        <dbReference type="SAM" id="SignalP"/>
    </source>
</evidence>
<evidence type="ECO:0000313" key="4">
    <source>
        <dbReference type="Proteomes" id="UP000185221"/>
    </source>
</evidence>
<reference evidence="4" key="1">
    <citation type="submission" date="2016-11" db="EMBL/GenBank/DDBJ databases">
        <authorList>
            <person name="Varghese N."/>
            <person name="Submissions S."/>
        </authorList>
    </citation>
    <scope>NUCLEOTIDE SEQUENCE [LARGE SCALE GENOMIC DNA]</scope>
    <source>
        <strain evidence="4">DSM 15292</strain>
    </source>
</reference>
<evidence type="ECO:0000259" key="2">
    <source>
        <dbReference type="Pfam" id="PF00144"/>
    </source>
</evidence>
<accession>A0A1N6GJ13</accession>
<feature type="domain" description="Beta-lactamase-related" evidence="2">
    <location>
        <begin position="57"/>
        <end position="369"/>
    </location>
</feature>
<keyword evidence="4" id="KW-1185">Reference proteome</keyword>
<dbReference type="InterPro" id="IPR012338">
    <property type="entry name" value="Beta-lactam/transpept-like"/>
</dbReference>
<dbReference type="PROSITE" id="PS51257">
    <property type="entry name" value="PROKAR_LIPOPROTEIN"/>
    <property type="match status" value="1"/>
</dbReference>
<dbReference type="Proteomes" id="UP000185221">
    <property type="component" value="Unassembled WGS sequence"/>
</dbReference>
<name>A0A1N6GJ13_9BACT</name>
<protein>
    <submittedName>
        <fullName evidence="3">CubicO group peptidase, beta-lactamase class C family</fullName>
    </submittedName>
</protein>